<accession>A0AAV7W945</accession>
<dbReference type="InterPro" id="IPR024140">
    <property type="entry name" value="Noxa"/>
</dbReference>
<dbReference type="GO" id="GO:0043065">
    <property type="term" value="P:positive regulation of apoptotic process"/>
    <property type="evidence" value="ECO:0007669"/>
    <property type="project" value="InterPro"/>
</dbReference>
<dbReference type="GO" id="GO:0001836">
    <property type="term" value="P:release of cytochrome c from mitochondria"/>
    <property type="evidence" value="ECO:0007669"/>
    <property type="project" value="InterPro"/>
</dbReference>
<name>A0AAV7W945_PLEWA</name>
<keyword evidence="3" id="KW-1185">Reference proteome</keyword>
<sequence>MRHCTKHIQSTTEHRQPGTERREQAPDLPARSMSKACNMIPKSKPRKTAQQVNSQSTAEKKVIADCALQLQQIGDRLDLKQKIINALSKLLNPGT</sequence>
<comment type="caution">
    <text evidence="2">The sequence shown here is derived from an EMBL/GenBank/DDBJ whole genome shotgun (WGS) entry which is preliminary data.</text>
</comment>
<feature type="region of interest" description="Disordered" evidence="1">
    <location>
        <begin position="1"/>
        <end position="32"/>
    </location>
</feature>
<dbReference type="Proteomes" id="UP001066276">
    <property type="component" value="Chromosome 1_2"/>
</dbReference>
<proteinExistence type="predicted"/>
<evidence type="ECO:0000313" key="3">
    <source>
        <dbReference type="Proteomes" id="UP001066276"/>
    </source>
</evidence>
<gene>
    <name evidence="2" type="ORF">NDU88_005907</name>
</gene>
<feature type="compositionally biased region" description="Basic and acidic residues" evidence="1">
    <location>
        <begin position="12"/>
        <end position="25"/>
    </location>
</feature>
<evidence type="ECO:0000313" key="2">
    <source>
        <dbReference type="EMBL" id="KAJ1210544.1"/>
    </source>
</evidence>
<dbReference type="AlphaFoldDB" id="A0AAV7W945"/>
<organism evidence="2 3">
    <name type="scientific">Pleurodeles waltl</name>
    <name type="common">Iberian ribbed newt</name>
    <dbReference type="NCBI Taxonomy" id="8319"/>
    <lineage>
        <taxon>Eukaryota</taxon>
        <taxon>Metazoa</taxon>
        <taxon>Chordata</taxon>
        <taxon>Craniata</taxon>
        <taxon>Vertebrata</taxon>
        <taxon>Euteleostomi</taxon>
        <taxon>Amphibia</taxon>
        <taxon>Batrachia</taxon>
        <taxon>Caudata</taxon>
        <taxon>Salamandroidea</taxon>
        <taxon>Salamandridae</taxon>
        <taxon>Pleurodelinae</taxon>
        <taxon>Pleurodeles</taxon>
    </lineage>
</organism>
<dbReference type="GO" id="GO:0006974">
    <property type="term" value="P:DNA damage response"/>
    <property type="evidence" value="ECO:0007669"/>
    <property type="project" value="InterPro"/>
</dbReference>
<dbReference type="EMBL" id="JANPWB010000002">
    <property type="protein sequence ID" value="KAJ1210544.1"/>
    <property type="molecule type" value="Genomic_DNA"/>
</dbReference>
<evidence type="ECO:0008006" key="4">
    <source>
        <dbReference type="Google" id="ProtNLM"/>
    </source>
</evidence>
<evidence type="ECO:0000256" key="1">
    <source>
        <dbReference type="SAM" id="MobiDB-lite"/>
    </source>
</evidence>
<reference evidence="2" key="1">
    <citation type="journal article" date="2022" name="bioRxiv">
        <title>Sequencing and chromosome-scale assembly of the giantPleurodeles waltlgenome.</title>
        <authorList>
            <person name="Brown T."/>
            <person name="Elewa A."/>
            <person name="Iarovenko S."/>
            <person name="Subramanian E."/>
            <person name="Araus A.J."/>
            <person name="Petzold A."/>
            <person name="Susuki M."/>
            <person name="Suzuki K.-i.T."/>
            <person name="Hayashi T."/>
            <person name="Toyoda A."/>
            <person name="Oliveira C."/>
            <person name="Osipova E."/>
            <person name="Leigh N.D."/>
            <person name="Simon A."/>
            <person name="Yun M.H."/>
        </authorList>
    </citation>
    <scope>NUCLEOTIDE SEQUENCE</scope>
    <source>
        <strain evidence="2">20211129_DDA</strain>
        <tissue evidence="2">Liver</tissue>
    </source>
</reference>
<dbReference type="Pfam" id="PF15150">
    <property type="entry name" value="PMAIP1"/>
    <property type="match status" value="1"/>
</dbReference>
<protein>
    <recommendedName>
        <fullName evidence="4">Phorbol-12-myristate-13-acetate-induced protein 1</fullName>
    </recommendedName>
</protein>